<comment type="similarity">
    <text evidence="2">Belongs to the bHLH protein family.</text>
</comment>
<dbReference type="SUPFAM" id="SSF47459">
    <property type="entry name" value="HLH, helix-loop-helix DNA-binding domain"/>
    <property type="match status" value="1"/>
</dbReference>
<sequence>MSRAMATGLQNEEGVTGIQFRKQLAAAVGCIRWSYGIFWSISTRQNGTLRWNDGYYNGDIKTRKTVENVELNSDQAGLQRSEQLRDLFMSLSEGENNQLAKRPSASLSPEDLTDLEWYYMVCMSFTFGPGQGLPGTALENNQHIWLSNAPCADSKVFTRSLLAKSASIQTVVCFPFMGGVLELGTTDLVPEDPDLLQQVTTSFWEAPESICAERSISSPSKVEKDEDYTCQEQEIIKSAPTIPASLQSCVATGEAELENDSLEILHADICKELSVGSPQDSSNDNYLIQQTDDSFMVDEPNITSQVQSWQFVNELLDNGPNVTPPIQGLKVMGDLLNNGIHVSTNSSNCVSKSSEFKRSSSPLVDNIQESNHSKLSELDLGTNELHFRRTLSFIFRNSDQLVDMPLVLNNPNSSFSRWKKVPKTPNKIGFPQKLLKKVLLEVACTRGVGSPKSVEEPSLKDRVIKPGDDTSVNHVLSERRRREKLNEKFIVLKSLVPSISKVDKASILGDTIEYLKELERRVEELESCSEWGRGGRRKYPDIAERTSDNYGNKDNTTEKRRPFNKRKACEIDGDKAGNHRISTKDGSADVNVIVSDKEILIEMHCPWRDCLLIDIMDAIRKLHLDAQSVQSSTADGILSLTLISKHMGSGLAIPSVIKQALQRLVSKC</sequence>
<evidence type="ECO:0000256" key="6">
    <source>
        <dbReference type="ARBA" id="ARBA00023242"/>
    </source>
</evidence>
<evidence type="ECO:0000256" key="7">
    <source>
        <dbReference type="SAM" id="MobiDB-lite"/>
    </source>
</evidence>
<keyword evidence="3" id="KW-0805">Transcription regulation</keyword>
<evidence type="ECO:0000259" key="8">
    <source>
        <dbReference type="PROSITE" id="PS50888"/>
    </source>
</evidence>
<evidence type="ECO:0000256" key="1">
    <source>
        <dbReference type="ARBA" id="ARBA00004123"/>
    </source>
</evidence>
<dbReference type="PROSITE" id="PS50888">
    <property type="entry name" value="BHLH"/>
    <property type="match status" value="1"/>
</dbReference>
<dbReference type="AlphaFoldDB" id="A0AAV9A8T9"/>
<proteinExistence type="inferred from homology"/>
<comment type="caution">
    <text evidence="9">The sequence shown here is derived from an EMBL/GenBank/DDBJ whole genome shotgun (WGS) entry which is preliminary data.</text>
</comment>
<keyword evidence="6" id="KW-0539">Nucleus</keyword>
<dbReference type="PANTHER" id="PTHR46266">
    <property type="entry name" value="TRANSCRIPTION FACTOR TT8"/>
    <property type="match status" value="1"/>
</dbReference>
<dbReference type="PANTHER" id="PTHR46266:SF3">
    <property type="entry name" value="TRANSCRIPTION FACTOR EGL1"/>
    <property type="match status" value="1"/>
</dbReference>
<dbReference type="InterPro" id="IPR011598">
    <property type="entry name" value="bHLH_dom"/>
</dbReference>
<keyword evidence="10" id="KW-1185">Reference proteome</keyword>
<dbReference type="GO" id="GO:0046983">
    <property type="term" value="F:protein dimerization activity"/>
    <property type="evidence" value="ECO:0007669"/>
    <property type="project" value="InterPro"/>
</dbReference>
<dbReference type="Pfam" id="PF00010">
    <property type="entry name" value="HLH"/>
    <property type="match status" value="1"/>
</dbReference>
<dbReference type="InterPro" id="IPR054502">
    <property type="entry name" value="bHLH-TF_ACT-like_plant"/>
</dbReference>
<dbReference type="Proteomes" id="UP001179952">
    <property type="component" value="Unassembled WGS sequence"/>
</dbReference>
<dbReference type="SMART" id="SM00353">
    <property type="entry name" value="HLH"/>
    <property type="match status" value="1"/>
</dbReference>
<dbReference type="InterPro" id="IPR036638">
    <property type="entry name" value="HLH_DNA-bd_sf"/>
</dbReference>
<accession>A0AAV9A8T9</accession>
<dbReference type="InterPro" id="IPR025610">
    <property type="entry name" value="MYC/MYB_N"/>
</dbReference>
<evidence type="ECO:0000256" key="2">
    <source>
        <dbReference type="ARBA" id="ARBA00005510"/>
    </source>
</evidence>
<reference evidence="9" key="2">
    <citation type="submission" date="2023-06" db="EMBL/GenBank/DDBJ databases">
        <authorList>
            <person name="Ma L."/>
            <person name="Liu K.-W."/>
            <person name="Li Z."/>
            <person name="Hsiao Y.-Y."/>
            <person name="Qi Y."/>
            <person name="Fu T."/>
            <person name="Tang G."/>
            <person name="Zhang D."/>
            <person name="Sun W.-H."/>
            <person name="Liu D.-K."/>
            <person name="Li Y."/>
            <person name="Chen G.-Z."/>
            <person name="Liu X.-D."/>
            <person name="Liao X.-Y."/>
            <person name="Jiang Y.-T."/>
            <person name="Yu X."/>
            <person name="Hao Y."/>
            <person name="Huang J."/>
            <person name="Zhao X.-W."/>
            <person name="Ke S."/>
            <person name="Chen Y.-Y."/>
            <person name="Wu W.-L."/>
            <person name="Hsu J.-L."/>
            <person name="Lin Y.-F."/>
            <person name="Huang M.-D."/>
            <person name="Li C.-Y."/>
            <person name="Huang L."/>
            <person name="Wang Z.-W."/>
            <person name="Zhao X."/>
            <person name="Zhong W.-Y."/>
            <person name="Peng D.-H."/>
            <person name="Ahmad S."/>
            <person name="Lan S."/>
            <person name="Zhang J.-S."/>
            <person name="Tsai W.-C."/>
            <person name="Van De Peer Y."/>
            <person name="Liu Z.-J."/>
        </authorList>
    </citation>
    <scope>NUCLEOTIDE SEQUENCE</scope>
    <source>
        <strain evidence="9">SCP</strain>
        <tissue evidence="9">Leaves</tissue>
    </source>
</reference>
<reference evidence="9" key="1">
    <citation type="journal article" date="2023" name="Nat. Commun.">
        <title>Diploid and tetraploid genomes of Acorus and the evolution of monocots.</title>
        <authorList>
            <person name="Ma L."/>
            <person name="Liu K.W."/>
            <person name="Li Z."/>
            <person name="Hsiao Y.Y."/>
            <person name="Qi Y."/>
            <person name="Fu T."/>
            <person name="Tang G.D."/>
            <person name="Zhang D."/>
            <person name="Sun W.H."/>
            <person name="Liu D.K."/>
            <person name="Li Y."/>
            <person name="Chen G.Z."/>
            <person name="Liu X.D."/>
            <person name="Liao X.Y."/>
            <person name="Jiang Y.T."/>
            <person name="Yu X."/>
            <person name="Hao Y."/>
            <person name="Huang J."/>
            <person name="Zhao X.W."/>
            <person name="Ke S."/>
            <person name="Chen Y.Y."/>
            <person name="Wu W.L."/>
            <person name="Hsu J.L."/>
            <person name="Lin Y.F."/>
            <person name="Huang M.D."/>
            <person name="Li C.Y."/>
            <person name="Huang L."/>
            <person name="Wang Z.W."/>
            <person name="Zhao X."/>
            <person name="Zhong W.Y."/>
            <person name="Peng D.H."/>
            <person name="Ahmad S."/>
            <person name="Lan S."/>
            <person name="Zhang J.S."/>
            <person name="Tsai W.C."/>
            <person name="Van de Peer Y."/>
            <person name="Liu Z.J."/>
        </authorList>
    </citation>
    <scope>NUCLEOTIDE SEQUENCE</scope>
    <source>
        <strain evidence="9">SCP</strain>
    </source>
</reference>
<feature type="region of interest" description="Disordered" evidence="7">
    <location>
        <begin position="542"/>
        <end position="562"/>
    </location>
</feature>
<keyword evidence="4" id="KW-0010">Activator</keyword>
<feature type="domain" description="BHLH" evidence="8">
    <location>
        <begin position="469"/>
        <end position="518"/>
    </location>
</feature>
<protein>
    <submittedName>
        <fullName evidence="9">Transcription factor EGL1</fullName>
    </submittedName>
</protein>
<keyword evidence="5" id="KW-0804">Transcription</keyword>
<dbReference type="Gene3D" id="4.10.280.10">
    <property type="entry name" value="Helix-loop-helix DNA-binding domain"/>
    <property type="match status" value="1"/>
</dbReference>
<dbReference type="GO" id="GO:0005634">
    <property type="term" value="C:nucleus"/>
    <property type="evidence" value="ECO:0007669"/>
    <property type="project" value="UniProtKB-SubCell"/>
</dbReference>
<evidence type="ECO:0000313" key="10">
    <source>
        <dbReference type="Proteomes" id="UP001179952"/>
    </source>
</evidence>
<gene>
    <name evidence="9" type="ORF">QJS04_geneDACA002008</name>
</gene>
<evidence type="ECO:0000256" key="5">
    <source>
        <dbReference type="ARBA" id="ARBA00023163"/>
    </source>
</evidence>
<evidence type="ECO:0000256" key="4">
    <source>
        <dbReference type="ARBA" id="ARBA00023159"/>
    </source>
</evidence>
<comment type="subcellular location">
    <subcellularLocation>
        <location evidence="1">Nucleus</location>
    </subcellularLocation>
</comment>
<dbReference type="Pfam" id="PF22754">
    <property type="entry name" value="bHLH-TF_ACT-like_plant"/>
    <property type="match status" value="1"/>
</dbReference>
<dbReference type="Pfam" id="PF14215">
    <property type="entry name" value="bHLH-MYC_N"/>
    <property type="match status" value="1"/>
</dbReference>
<dbReference type="EMBL" id="JAUJYN010000011">
    <property type="protein sequence ID" value="KAK1260587.1"/>
    <property type="molecule type" value="Genomic_DNA"/>
</dbReference>
<evidence type="ECO:0000313" key="9">
    <source>
        <dbReference type="EMBL" id="KAK1260587.1"/>
    </source>
</evidence>
<name>A0AAV9A8T9_ACOGR</name>
<organism evidence="9 10">
    <name type="scientific">Acorus gramineus</name>
    <name type="common">Dwarf sweet flag</name>
    <dbReference type="NCBI Taxonomy" id="55184"/>
    <lineage>
        <taxon>Eukaryota</taxon>
        <taxon>Viridiplantae</taxon>
        <taxon>Streptophyta</taxon>
        <taxon>Embryophyta</taxon>
        <taxon>Tracheophyta</taxon>
        <taxon>Spermatophyta</taxon>
        <taxon>Magnoliopsida</taxon>
        <taxon>Liliopsida</taxon>
        <taxon>Acoraceae</taxon>
        <taxon>Acorus</taxon>
    </lineage>
</organism>
<evidence type="ECO:0000256" key="3">
    <source>
        <dbReference type="ARBA" id="ARBA00023015"/>
    </source>
</evidence>